<dbReference type="InterPro" id="IPR036388">
    <property type="entry name" value="WH-like_DNA-bd_sf"/>
</dbReference>
<dbReference type="PROSITE" id="PS00374">
    <property type="entry name" value="MGMT"/>
    <property type="match status" value="1"/>
</dbReference>
<dbReference type="SUPFAM" id="SSF46767">
    <property type="entry name" value="Methylated DNA-protein cysteine methyltransferase, C-terminal domain"/>
    <property type="match status" value="1"/>
</dbReference>
<evidence type="ECO:0000259" key="7">
    <source>
        <dbReference type="Pfam" id="PF01035"/>
    </source>
</evidence>
<dbReference type="PANTHER" id="PTHR10815:SF14">
    <property type="entry name" value="BIFUNCTIONAL TRANSCRIPTIONAL ACTIVATOR_DNA REPAIR ENZYME ADA"/>
    <property type="match status" value="1"/>
</dbReference>
<dbReference type="GO" id="GO:0006281">
    <property type="term" value="P:DNA repair"/>
    <property type="evidence" value="ECO:0007669"/>
    <property type="project" value="UniProtKB-KW"/>
</dbReference>
<evidence type="ECO:0000256" key="3">
    <source>
        <dbReference type="ARBA" id="ARBA00022679"/>
    </source>
</evidence>
<dbReference type="InterPro" id="IPR014048">
    <property type="entry name" value="MethylDNA_cys_MeTrfase_DNA-bd"/>
</dbReference>
<dbReference type="Gene3D" id="3.30.160.70">
    <property type="entry name" value="Methylated DNA-protein cysteine methyltransferase domain"/>
    <property type="match status" value="1"/>
</dbReference>
<dbReference type="OrthoDB" id="9802228at2"/>
<evidence type="ECO:0000313" key="8">
    <source>
        <dbReference type="EMBL" id="RFD19044.1"/>
    </source>
</evidence>
<dbReference type="Proteomes" id="UP000262371">
    <property type="component" value="Unassembled WGS sequence"/>
</dbReference>
<accession>A0A371YXS7</accession>
<comment type="caution">
    <text evidence="8">The sequence shown here is derived from an EMBL/GenBank/DDBJ whole genome shotgun (WGS) entry which is preliminary data.</text>
</comment>
<dbReference type="FunFam" id="1.10.10.10:FF:000410">
    <property type="entry name" value="ADA regulatory protein, putative"/>
    <property type="match status" value="1"/>
</dbReference>
<dbReference type="InterPro" id="IPR036217">
    <property type="entry name" value="MethylDNA_cys_MeTrfase_DNAb"/>
</dbReference>
<evidence type="ECO:0000256" key="1">
    <source>
        <dbReference type="ARBA" id="ARBA00001286"/>
    </source>
</evidence>
<dbReference type="Pfam" id="PF01035">
    <property type="entry name" value="DNA_binding_1"/>
    <property type="match status" value="1"/>
</dbReference>
<dbReference type="EMBL" id="QUWV01000130">
    <property type="protein sequence ID" value="RFD19044.1"/>
    <property type="molecule type" value="Genomic_DNA"/>
</dbReference>
<comment type="catalytic activity">
    <reaction evidence="1">
        <text>a 4-O-methyl-thymidine in DNA + L-cysteinyl-[protein] = a thymidine in DNA + S-methyl-L-cysteinyl-[protein]</text>
        <dbReference type="Rhea" id="RHEA:53428"/>
        <dbReference type="Rhea" id="RHEA-COMP:10131"/>
        <dbReference type="Rhea" id="RHEA-COMP:10132"/>
        <dbReference type="Rhea" id="RHEA-COMP:13555"/>
        <dbReference type="Rhea" id="RHEA-COMP:13556"/>
        <dbReference type="ChEBI" id="CHEBI:29950"/>
        <dbReference type="ChEBI" id="CHEBI:82612"/>
        <dbReference type="ChEBI" id="CHEBI:137386"/>
        <dbReference type="ChEBI" id="CHEBI:137387"/>
        <dbReference type="EC" id="2.1.1.63"/>
    </reaction>
</comment>
<dbReference type="NCBIfam" id="TIGR00589">
    <property type="entry name" value="ogt"/>
    <property type="match status" value="1"/>
</dbReference>
<gene>
    <name evidence="8" type="ORF">DY926_13380</name>
</gene>
<sequence>MTPSPHRPHGARPATLRFATGTTSLGCVLVAVGDDGLAAITLGDDPATLQRALLARHPAARPAREGDMAACLAMVTACIERPWSVPGNGAQTPPHPWSANTLPAGTAFQQQVWQALRAIPCGSTITYAELAARVGRPGAARAVARACAANALAVVIPCHRVIRGDGSLSGYRWGVMRKQLLLERERAWAATRGRKVVSG</sequence>
<proteinExistence type="predicted"/>
<dbReference type="RefSeq" id="WP_116703813.1">
    <property type="nucleotide sequence ID" value="NZ_QUWV01000130.1"/>
</dbReference>
<keyword evidence="3 8" id="KW-0808">Transferase</keyword>
<dbReference type="SUPFAM" id="SSF53155">
    <property type="entry name" value="Methylated DNA-protein cysteine methyltransferase domain"/>
    <property type="match status" value="1"/>
</dbReference>
<dbReference type="InterPro" id="IPR001497">
    <property type="entry name" value="MethylDNA_cys_MeTrfase_AS"/>
</dbReference>
<evidence type="ECO:0000313" key="9">
    <source>
        <dbReference type="Proteomes" id="UP000262371"/>
    </source>
</evidence>
<dbReference type="GO" id="GO:0003908">
    <property type="term" value="F:methylated-DNA-[protein]-cysteine S-methyltransferase activity"/>
    <property type="evidence" value="ECO:0007669"/>
    <property type="project" value="UniProtKB-EC"/>
</dbReference>
<reference evidence="8 9" key="1">
    <citation type="submission" date="2018-08" db="EMBL/GenBank/DDBJ databases">
        <title>Komagataeibacter sp. AV 382.</title>
        <authorList>
            <person name="Skraban J."/>
            <person name="Trcek J."/>
        </authorList>
    </citation>
    <scope>NUCLEOTIDE SEQUENCE [LARGE SCALE GENOMIC DNA]</scope>
    <source>
        <strain evidence="8 9">AV 382</strain>
    </source>
</reference>
<keyword evidence="2 8" id="KW-0489">Methyltransferase</keyword>
<evidence type="ECO:0000256" key="2">
    <source>
        <dbReference type="ARBA" id="ARBA00022603"/>
    </source>
</evidence>
<keyword evidence="5" id="KW-0234">DNA repair</keyword>
<dbReference type="PANTHER" id="PTHR10815">
    <property type="entry name" value="METHYLATED-DNA--PROTEIN-CYSTEINE METHYLTRANSFERASE"/>
    <property type="match status" value="1"/>
</dbReference>
<comment type="catalytic activity">
    <reaction evidence="6">
        <text>a 6-O-methyl-2'-deoxyguanosine in DNA + L-cysteinyl-[protein] = S-methyl-L-cysteinyl-[protein] + a 2'-deoxyguanosine in DNA</text>
        <dbReference type="Rhea" id="RHEA:24000"/>
        <dbReference type="Rhea" id="RHEA-COMP:10131"/>
        <dbReference type="Rhea" id="RHEA-COMP:10132"/>
        <dbReference type="Rhea" id="RHEA-COMP:11367"/>
        <dbReference type="Rhea" id="RHEA-COMP:11368"/>
        <dbReference type="ChEBI" id="CHEBI:29950"/>
        <dbReference type="ChEBI" id="CHEBI:82612"/>
        <dbReference type="ChEBI" id="CHEBI:85445"/>
        <dbReference type="ChEBI" id="CHEBI:85448"/>
        <dbReference type="EC" id="2.1.1.63"/>
    </reaction>
</comment>
<dbReference type="GO" id="GO:0032259">
    <property type="term" value="P:methylation"/>
    <property type="evidence" value="ECO:0007669"/>
    <property type="project" value="UniProtKB-KW"/>
</dbReference>
<dbReference type="InterPro" id="IPR036631">
    <property type="entry name" value="MGMT_N_sf"/>
</dbReference>
<evidence type="ECO:0000256" key="5">
    <source>
        <dbReference type="ARBA" id="ARBA00023204"/>
    </source>
</evidence>
<keyword evidence="4" id="KW-0227">DNA damage</keyword>
<dbReference type="EC" id="2.1.1.63" evidence="8"/>
<dbReference type="CDD" id="cd06445">
    <property type="entry name" value="ATase"/>
    <property type="match status" value="1"/>
</dbReference>
<feature type="domain" description="Methylated-DNA-[protein]-cysteine S-methyltransferase DNA binding" evidence="7">
    <location>
        <begin position="107"/>
        <end position="186"/>
    </location>
</feature>
<organism evidence="8 9">
    <name type="scientific">Komagataeibacter melaceti</name>
    <dbReference type="NCBI Taxonomy" id="2766577"/>
    <lineage>
        <taxon>Bacteria</taxon>
        <taxon>Pseudomonadati</taxon>
        <taxon>Pseudomonadota</taxon>
        <taxon>Alphaproteobacteria</taxon>
        <taxon>Acetobacterales</taxon>
        <taxon>Acetobacteraceae</taxon>
        <taxon>Komagataeibacter</taxon>
    </lineage>
</organism>
<evidence type="ECO:0000256" key="4">
    <source>
        <dbReference type="ARBA" id="ARBA00022763"/>
    </source>
</evidence>
<dbReference type="AlphaFoldDB" id="A0A371YXS7"/>
<name>A0A371YXS7_9PROT</name>
<evidence type="ECO:0000256" key="6">
    <source>
        <dbReference type="ARBA" id="ARBA00049348"/>
    </source>
</evidence>
<protein>
    <submittedName>
        <fullName evidence="8">Methylated-DNA--[protein]-cysteine S-methyltransferase</fullName>
        <ecNumber evidence="8">2.1.1.63</ecNumber>
    </submittedName>
</protein>
<keyword evidence="9" id="KW-1185">Reference proteome</keyword>
<dbReference type="Gene3D" id="1.10.10.10">
    <property type="entry name" value="Winged helix-like DNA-binding domain superfamily/Winged helix DNA-binding domain"/>
    <property type="match status" value="1"/>
</dbReference>